<dbReference type="SMART" id="SM00642">
    <property type="entry name" value="Aamy"/>
    <property type="match status" value="1"/>
</dbReference>
<dbReference type="PANTHER" id="PTHR10357:SF179">
    <property type="entry name" value="NEUTRAL AND BASIC AMINO ACID TRANSPORT PROTEIN RBAT"/>
    <property type="match status" value="1"/>
</dbReference>
<dbReference type="GO" id="GO:0009313">
    <property type="term" value="P:oligosaccharide catabolic process"/>
    <property type="evidence" value="ECO:0007669"/>
    <property type="project" value="TreeGrafter"/>
</dbReference>
<dbReference type="Gene3D" id="3.90.400.10">
    <property type="entry name" value="Oligo-1,6-glucosidase, Domain 2"/>
    <property type="match status" value="1"/>
</dbReference>
<dbReference type="Pfam" id="PF00128">
    <property type="entry name" value="Alpha-amylase"/>
    <property type="match status" value="1"/>
</dbReference>
<evidence type="ECO:0000259" key="1">
    <source>
        <dbReference type="SMART" id="SM00642"/>
    </source>
</evidence>
<reference evidence="2" key="1">
    <citation type="submission" date="2019-09" db="EMBL/GenBank/DDBJ databases">
        <authorList>
            <person name="Needham M D."/>
        </authorList>
    </citation>
    <scope>NUCLEOTIDE SEQUENCE</scope>
</reference>
<protein>
    <submittedName>
        <fullName evidence="2">Alpha amylase, catalytic domain</fullName>
    </submittedName>
</protein>
<evidence type="ECO:0000313" key="2">
    <source>
        <dbReference type="EMBL" id="VVU94973.1"/>
    </source>
</evidence>
<dbReference type="GO" id="GO:0004556">
    <property type="term" value="F:alpha-amylase activity"/>
    <property type="evidence" value="ECO:0007669"/>
    <property type="project" value="TreeGrafter"/>
</dbReference>
<dbReference type="AlphaFoldDB" id="A0A5E8CHX7"/>
<name>A0A5E8CHX7_9ZZZZ</name>
<dbReference type="EMBL" id="CABVLZ010000003">
    <property type="protein sequence ID" value="VVU94973.1"/>
    <property type="molecule type" value="Genomic_DNA"/>
</dbReference>
<dbReference type="Gene3D" id="3.20.20.80">
    <property type="entry name" value="Glycosidases"/>
    <property type="match status" value="1"/>
</dbReference>
<accession>A0A5E8CHX7</accession>
<dbReference type="SUPFAM" id="SSF51445">
    <property type="entry name" value="(Trans)glycosidases"/>
    <property type="match status" value="1"/>
</dbReference>
<feature type="domain" description="Glycosyl hydrolase family 13 catalytic" evidence="1">
    <location>
        <begin position="11"/>
        <end position="375"/>
    </location>
</feature>
<sequence length="471" mass="56431">MKWWNTAIIYQIYLRSFNNDFMGVIDKIPYLKNVLKIDAIWFNPFFPDGNRDGGYDVKNYYSINPLFGTLNNFKLMSQKLKENDIKIIIDIPFSHTSNQHPWFLDSIARKNNKENWYIWKDKKNIVNNWKSEFEESPWTYNSSRDQYYYHYYYKEQPALNIQNQYVQNEIYKIINFWHIMGVNGIRLDAISNYIVDPEFKPNMHSSYNLENQLNTKNTIQFIKNLSNNVKKNISEDLLLIGEQHPYFTRKEQEQEYLTSLDKIMNFNLAYTNKLDTEIISNKIINKSKDMICFINNHDVVRNRYGENNPLIAKLMATLLLSLNETKIIYYGQEIGMFNGKNYGFDKIGRDTARSPMQWYNDMSKYKINKKWIPLDDNYKIRNVEDQLENENSILQWYIKLIELSKKLQGHIFDLKFDENILKFKRNGEDNNIYLFILNFSNKEIYNQDCALILKPYSSYIILNESIMLQSI</sequence>
<gene>
    <name evidence="2" type="ORF">CPAV1605_698</name>
</gene>
<dbReference type="InterPro" id="IPR006047">
    <property type="entry name" value="GH13_cat_dom"/>
</dbReference>
<dbReference type="PANTHER" id="PTHR10357">
    <property type="entry name" value="ALPHA-AMYLASE FAMILY MEMBER"/>
    <property type="match status" value="1"/>
</dbReference>
<organism evidence="2">
    <name type="scientific">seawater metagenome</name>
    <dbReference type="NCBI Taxonomy" id="1561972"/>
    <lineage>
        <taxon>unclassified sequences</taxon>
        <taxon>metagenomes</taxon>
        <taxon>ecological metagenomes</taxon>
    </lineage>
</organism>
<dbReference type="InterPro" id="IPR017853">
    <property type="entry name" value="GH"/>
</dbReference>
<proteinExistence type="predicted"/>
<dbReference type="InterPro" id="IPR045857">
    <property type="entry name" value="O16G_dom_2"/>
</dbReference>